<organism evidence="7 8">
    <name type="scientific">Tetracentron sinense</name>
    <name type="common">Spur-leaf</name>
    <dbReference type="NCBI Taxonomy" id="13715"/>
    <lineage>
        <taxon>Eukaryota</taxon>
        <taxon>Viridiplantae</taxon>
        <taxon>Streptophyta</taxon>
        <taxon>Embryophyta</taxon>
        <taxon>Tracheophyta</taxon>
        <taxon>Spermatophyta</taxon>
        <taxon>Magnoliopsida</taxon>
        <taxon>Trochodendrales</taxon>
        <taxon>Trochodendraceae</taxon>
        <taxon>Tetracentron</taxon>
    </lineage>
</organism>
<dbReference type="SUPFAM" id="SSF54556">
    <property type="entry name" value="Chitinase insertion domain"/>
    <property type="match status" value="1"/>
</dbReference>
<sequence length="230" mass="25314">MCFDYRGSWDTTVTGAHAALYDSKSNVSTSYGLGSWIKAGVPGKKMVMGLPLYGRTWKLEKPEIHGIGAPGIGVGPGDEGTMTFSQVMDFNRKNNATVVYDSDSVSMYSYAGTSWIGYDDSISVTIKIGFARAHGLTGYFFWAVNGDKDWKISRQDYLHAVKALADEIAIIDHPISDDDLTLYVLNGLGSDFWEIAAPIRARETPLAFEELHDLLVGHESYLQRLEAATQ</sequence>
<evidence type="ECO:0000256" key="3">
    <source>
        <dbReference type="ARBA" id="ARBA00022801"/>
    </source>
</evidence>
<dbReference type="SUPFAM" id="SSF51445">
    <property type="entry name" value="(Trans)glycosidases"/>
    <property type="match status" value="1"/>
</dbReference>
<dbReference type="GO" id="GO:0004568">
    <property type="term" value="F:chitinase activity"/>
    <property type="evidence" value="ECO:0007669"/>
    <property type="project" value="TreeGrafter"/>
</dbReference>
<dbReference type="GO" id="GO:0005576">
    <property type="term" value="C:extracellular region"/>
    <property type="evidence" value="ECO:0007669"/>
    <property type="project" value="TreeGrafter"/>
</dbReference>
<dbReference type="InterPro" id="IPR029070">
    <property type="entry name" value="Chitinase_insertion_sf"/>
</dbReference>
<gene>
    <name evidence="7" type="ORF">HHK36_032425</name>
</gene>
<accession>A0A834YAS8</accession>
<dbReference type="PANTHER" id="PTHR11177:SF396">
    <property type="entry name" value="NOD FACTOR HYDROLASE PROTEIN 1"/>
    <property type="match status" value="1"/>
</dbReference>
<dbReference type="GO" id="GO:0006032">
    <property type="term" value="P:chitin catabolic process"/>
    <property type="evidence" value="ECO:0007669"/>
    <property type="project" value="TreeGrafter"/>
</dbReference>
<protein>
    <recommendedName>
        <fullName evidence="6">GH18 domain-containing protein</fullName>
    </recommendedName>
</protein>
<dbReference type="EMBL" id="JABCRI010000668">
    <property type="protein sequence ID" value="KAF8369553.1"/>
    <property type="molecule type" value="Genomic_DNA"/>
</dbReference>
<dbReference type="InterPro" id="IPR001223">
    <property type="entry name" value="Glyco_hydro18_cat"/>
</dbReference>
<dbReference type="PROSITE" id="PS51910">
    <property type="entry name" value="GH18_2"/>
    <property type="match status" value="1"/>
</dbReference>
<dbReference type="GO" id="GO:0005975">
    <property type="term" value="P:carbohydrate metabolic process"/>
    <property type="evidence" value="ECO:0007669"/>
    <property type="project" value="InterPro"/>
</dbReference>
<dbReference type="Gene3D" id="3.20.20.80">
    <property type="entry name" value="Glycosidases"/>
    <property type="match status" value="1"/>
</dbReference>
<keyword evidence="8" id="KW-1185">Reference proteome</keyword>
<reference evidence="7 8" key="1">
    <citation type="submission" date="2020-04" db="EMBL/GenBank/DDBJ databases">
        <title>Plant Genome Project.</title>
        <authorList>
            <person name="Zhang R.-G."/>
        </authorList>
    </citation>
    <scope>NUCLEOTIDE SEQUENCE [LARGE SCALE GENOMIC DNA]</scope>
    <source>
        <strain evidence="7">YNK0</strain>
        <tissue evidence="7">Leaf</tissue>
    </source>
</reference>
<dbReference type="OrthoDB" id="76388at2759"/>
<dbReference type="OMA" id="MFCINAN"/>
<evidence type="ECO:0000256" key="5">
    <source>
        <dbReference type="ARBA" id="ARBA00023295"/>
    </source>
</evidence>
<dbReference type="Pfam" id="PF00704">
    <property type="entry name" value="Glyco_hydro_18"/>
    <property type="match status" value="1"/>
</dbReference>
<evidence type="ECO:0000256" key="2">
    <source>
        <dbReference type="ARBA" id="ARBA00022729"/>
    </source>
</evidence>
<comment type="similarity">
    <text evidence="1">Belongs to the glycosyl hydrolase 18 family. Chitinase class V subfamily.</text>
</comment>
<dbReference type="GO" id="GO:0008061">
    <property type="term" value="F:chitin binding"/>
    <property type="evidence" value="ECO:0007669"/>
    <property type="project" value="TreeGrafter"/>
</dbReference>
<keyword evidence="5" id="KW-0326">Glycosidase</keyword>
<feature type="domain" description="GH18" evidence="6">
    <location>
        <begin position="1"/>
        <end position="161"/>
    </location>
</feature>
<dbReference type="PANTHER" id="PTHR11177">
    <property type="entry name" value="CHITINASE"/>
    <property type="match status" value="1"/>
</dbReference>
<dbReference type="Gene3D" id="3.10.50.10">
    <property type="match status" value="1"/>
</dbReference>
<evidence type="ECO:0000313" key="7">
    <source>
        <dbReference type="EMBL" id="KAF8369553.1"/>
    </source>
</evidence>
<evidence type="ECO:0000313" key="8">
    <source>
        <dbReference type="Proteomes" id="UP000655225"/>
    </source>
</evidence>
<dbReference type="FunFam" id="3.10.50.10:FF:000003">
    <property type="entry name" value="Class V chitinase CHIT5b"/>
    <property type="match status" value="1"/>
</dbReference>
<evidence type="ECO:0000256" key="1">
    <source>
        <dbReference type="ARBA" id="ARBA00008682"/>
    </source>
</evidence>
<dbReference type="InterPro" id="IPR017853">
    <property type="entry name" value="GH"/>
</dbReference>
<keyword evidence="2" id="KW-0732">Signal</keyword>
<evidence type="ECO:0000256" key="4">
    <source>
        <dbReference type="ARBA" id="ARBA00023180"/>
    </source>
</evidence>
<name>A0A834YAS8_TETSI</name>
<proteinExistence type="inferred from homology"/>
<keyword evidence="3" id="KW-0378">Hydrolase</keyword>
<comment type="caution">
    <text evidence="7">The sequence shown here is derived from an EMBL/GenBank/DDBJ whole genome shotgun (WGS) entry which is preliminary data.</text>
</comment>
<dbReference type="InterPro" id="IPR050314">
    <property type="entry name" value="Glycosyl_Hydrlase_18"/>
</dbReference>
<evidence type="ECO:0000259" key="6">
    <source>
        <dbReference type="PROSITE" id="PS51910"/>
    </source>
</evidence>
<dbReference type="AlphaFoldDB" id="A0A834YAS8"/>
<keyword evidence="4" id="KW-0325">Glycoprotein</keyword>
<dbReference type="Proteomes" id="UP000655225">
    <property type="component" value="Unassembled WGS sequence"/>
</dbReference>